<comment type="caution">
    <text evidence="1">The sequence shown here is derived from an EMBL/GenBank/DDBJ whole genome shotgun (WGS) entry which is preliminary data.</text>
</comment>
<sequence>TTTTNEGHYDPYVPKSGGQPAKTAQIQKQIDDTVGVMRENINRVAERGERLDALQDKTG</sequence>
<protein>
    <submittedName>
        <fullName evidence="1">5929_t:CDS:1</fullName>
    </submittedName>
</protein>
<evidence type="ECO:0000313" key="1">
    <source>
        <dbReference type="EMBL" id="CAG8534260.1"/>
    </source>
</evidence>
<gene>
    <name evidence="1" type="ORF">ACOLOM_LOCUS4205</name>
</gene>
<name>A0ACA9LK37_9GLOM</name>
<evidence type="ECO:0000313" key="2">
    <source>
        <dbReference type="Proteomes" id="UP000789525"/>
    </source>
</evidence>
<dbReference type="Proteomes" id="UP000789525">
    <property type="component" value="Unassembled WGS sequence"/>
</dbReference>
<accession>A0ACA9LK37</accession>
<dbReference type="EMBL" id="CAJVPT010006742">
    <property type="protein sequence ID" value="CAG8534260.1"/>
    <property type="molecule type" value="Genomic_DNA"/>
</dbReference>
<reference evidence="1" key="1">
    <citation type="submission" date="2021-06" db="EMBL/GenBank/DDBJ databases">
        <authorList>
            <person name="Kallberg Y."/>
            <person name="Tangrot J."/>
            <person name="Rosling A."/>
        </authorList>
    </citation>
    <scope>NUCLEOTIDE SEQUENCE</scope>
    <source>
        <strain evidence="1">CL356</strain>
    </source>
</reference>
<feature type="non-terminal residue" evidence="1">
    <location>
        <position position="1"/>
    </location>
</feature>
<organism evidence="1 2">
    <name type="scientific">Acaulospora colombiana</name>
    <dbReference type="NCBI Taxonomy" id="27376"/>
    <lineage>
        <taxon>Eukaryota</taxon>
        <taxon>Fungi</taxon>
        <taxon>Fungi incertae sedis</taxon>
        <taxon>Mucoromycota</taxon>
        <taxon>Glomeromycotina</taxon>
        <taxon>Glomeromycetes</taxon>
        <taxon>Diversisporales</taxon>
        <taxon>Acaulosporaceae</taxon>
        <taxon>Acaulospora</taxon>
    </lineage>
</organism>
<keyword evidence="2" id="KW-1185">Reference proteome</keyword>
<proteinExistence type="predicted"/>